<dbReference type="GO" id="GO:0032979">
    <property type="term" value="P:protein insertion into mitochondrial inner membrane from matrix"/>
    <property type="evidence" value="ECO:0007669"/>
    <property type="project" value="TreeGrafter"/>
</dbReference>
<evidence type="ECO:0000256" key="1">
    <source>
        <dbReference type="ARBA" id="ARBA00004448"/>
    </source>
</evidence>
<feature type="region of interest" description="Disordered" evidence="10">
    <location>
        <begin position="95"/>
        <end position="128"/>
    </location>
</feature>
<keyword evidence="3 9" id="KW-0812">Transmembrane</keyword>
<protein>
    <submittedName>
        <fullName evidence="12">60Kd inner membrane protein-domain-containing protein</fullName>
    </submittedName>
</protein>
<evidence type="ECO:0000313" key="13">
    <source>
        <dbReference type="Proteomes" id="UP000799766"/>
    </source>
</evidence>
<dbReference type="OrthoDB" id="2148490at2759"/>
<evidence type="ECO:0000256" key="8">
    <source>
        <dbReference type="ARBA" id="ARBA00023136"/>
    </source>
</evidence>
<evidence type="ECO:0000256" key="10">
    <source>
        <dbReference type="SAM" id="MobiDB-lite"/>
    </source>
</evidence>
<name>A0A6A6NWE2_9PEZI</name>
<comment type="subcellular location">
    <subcellularLocation>
        <location evidence="9">Membrane</location>
        <topology evidence="9">Multi-pass membrane protein</topology>
    </subcellularLocation>
    <subcellularLocation>
        <location evidence="1">Mitochondrion inner membrane</location>
        <topology evidence="1">Multi-pass membrane protein</topology>
    </subcellularLocation>
</comment>
<evidence type="ECO:0000256" key="5">
    <source>
        <dbReference type="ARBA" id="ARBA00022946"/>
    </source>
</evidence>
<dbReference type="Proteomes" id="UP000799766">
    <property type="component" value="Unassembled WGS sequence"/>
</dbReference>
<evidence type="ECO:0000256" key="4">
    <source>
        <dbReference type="ARBA" id="ARBA00022792"/>
    </source>
</evidence>
<dbReference type="InterPro" id="IPR028055">
    <property type="entry name" value="YidC/Oxa/ALB_C"/>
</dbReference>
<dbReference type="InterPro" id="IPR001708">
    <property type="entry name" value="YidC/ALB3/OXA1/COX18"/>
</dbReference>
<dbReference type="GO" id="GO:0032977">
    <property type="term" value="F:membrane insertase activity"/>
    <property type="evidence" value="ECO:0007669"/>
    <property type="project" value="InterPro"/>
</dbReference>
<keyword evidence="8" id="KW-0472">Membrane</keyword>
<keyword evidence="5" id="KW-0809">Transit peptide</keyword>
<comment type="similarity">
    <text evidence="2 9">Belongs to the OXA1/ALB3/YidC family.</text>
</comment>
<dbReference type="AlphaFoldDB" id="A0A6A6NWE2"/>
<proteinExistence type="inferred from homology"/>
<dbReference type="CDD" id="cd20069">
    <property type="entry name" value="5TM_Oxa1-like"/>
    <property type="match status" value="1"/>
</dbReference>
<evidence type="ECO:0000259" key="11">
    <source>
        <dbReference type="Pfam" id="PF02096"/>
    </source>
</evidence>
<keyword evidence="4" id="KW-0999">Mitochondrion inner membrane</keyword>
<sequence length="526" mass="56709">MLPSRGLRPALYASRRAFLAPTPSSIVALPDADSHTQNTRQLSSLSSSASQLLARAKPLECSGPVIPRSSIWRRGARATALPAAALSSARFASTATAPTSSTTSTSSSTDQAASAVPAPAPTDASSTAADFSSHASLTDLAATEHIAAAEPHIGWLHSLGFDYGWGPTSTIQWLLEHVHVWSGMPWWGSVVVTTLAVRAIMWPLLVKQSDNSARSMAMAPVLRPLQKDMWAAQASGDSMRQQRLRDEISRVWMSAGIQWKWMVVPPVVTAMMAFGSLKLMRAMAALPVPGLEIGGFLWLTDLTVSDPFYIVPLANGSLMYIMARYLTPRAESTAITPSIRSAMTYVLPALFAGITAFQPGILQLSWFAALFLQIFQVAFINNATVRRKLGMAPLIQNVGGGGGPLDAMGMGAAMPNPQSQGDGVNKGPVRKVVVKNAPPRSGIAKAMEEAAEQGEKGGKGFLGSLTGGFDRGRDAARKWSEQFQKELQERRGKEKTDPRKAAFLRDAERYEKRRQEEIEAEKLGRR</sequence>
<dbReference type="Pfam" id="PF02096">
    <property type="entry name" value="60KD_IMP"/>
    <property type="match status" value="1"/>
</dbReference>
<reference evidence="12" key="1">
    <citation type="journal article" date="2020" name="Stud. Mycol.">
        <title>101 Dothideomycetes genomes: a test case for predicting lifestyles and emergence of pathogens.</title>
        <authorList>
            <person name="Haridas S."/>
            <person name="Albert R."/>
            <person name="Binder M."/>
            <person name="Bloem J."/>
            <person name="Labutti K."/>
            <person name="Salamov A."/>
            <person name="Andreopoulos B."/>
            <person name="Baker S."/>
            <person name="Barry K."/>
            <person name="Bills G."/>
            <person name="Bluhm B."/>
            <person name="Cannon C."/>
            <person name="Castanera R."/>
            <person name="Culley D."/>
            <person name="Daum C."/>
            <person name="Ezra D."/>
            <person name="Gonzalez J."/>
            <person name="Henrissat B."/>
            <person name="Kuo A."/>
            <person name="Liang C."/>
            <person name="Lipzen A."/>
            <person name="Lutzoni F."/>
            <person name="Magnuson J."/>
            <person name="Mondo S."/>
            <person name="Nolan M."/>
            <person name="Ohm R."/>
            <person name="Pangilinan J."/>
            <person name="Park H.-J."/>
            <person name="Ramirez L."/>
            <person name="Alfaro M."/>
            <person name="Sun H."/>
            <person name="Tritt A."/>
            <person name="Yoshinaga Y."/>
            <person name="Zwiers L.-H."/>
            <person name="Turgeon B."/>
            <person name="Goodwin S."/>
            <person name="Spatafora J."/>
            <person name="Crous P."/>
            <person name="Grigoriev I."/>
        </authorList>
    </citation>
    <scope>NUCLEOTIDE SEQUENCE</scope>
    <source>
        <strain evidence="12">ATCC 16933</strain>
    </source>
</reference>
<evidence type="ECO:0000256" key="6">
    <source>
        <dbReference type="ARBA" id="ARBA00022989"/>
    </source>
</evidence>
<dbReference type="PANTHER" id="PTHR12428">
    <property type="entry name" value="OXA1"/>
    <property type="match status" value="1"/>
</dbReference>
<evidence type="ECO:0000313" key="12">
    <source>
        <dbReference type="EMBL" id="KAF2455583.1"/>
    </source>
</evidence>
<evidence type="ECO:0000256" key="2">
    <source>
        <dbReference type="ARBA" id="ARBA00009877"/>
    </source>
</evidence>
<feature type="domain" description="Membrane insertase YidC/Oxa/ALB C-terminal" evidence="11">
    <location>
        <begin position="186"/>
        <end position="382"/>
    </location>
</feature>
<keyword evidence="7" id="KW-0496">Mitochondrion</keyword>
<feature type="compositionally biased region" description="Basic and acidic residues" evidence="10">
    <location>
        <begin position="470"/>
        <end position="526"/>
    </location>
</feature>
<feature type="region of interest" description="Disordered" evidence="10">
    <location>
        <begin position="454"/>
        <end position="526"/>
    </location>
</feature>
<dbReference type="EMBL" id="MU001686">
    <property type="protein sequence ID" value="KAF2455583.1"/>
    <property type="molecule type" value="Genomic_DNA"/>
</dbReference>
<organism evidence="12 13">
    <name type="scientific">Lineolata rhizophorae</name>
    <dbReference type="NCBI Taxonomy" id="578093"/>
    <lineage>
        <taxon>Eukaryota</taxon>
        <taxon>Fungi</taxon>
        <taxon>Dikarya</taxon>
        <taxon>Ascomycota</taxon>
        <taxon>Pezizomycotina</taxon>
        <taxon>Dothideomycetes</taxon>
        <taxon>Dothideomycetes incertae sedis</taxon>
        <taxon>Lineolatales</taxon>
        <taxon>Lineolataceae</taxon>
        <taxon>Lineolata</taxon>
    </lineage>
</organism>
<gene>
    <name evidence="12" type="ORF">BDY21DRAFT_365338</name>
</gene>
<keyword evidence="13" id="KW-1185">Reference proteome</keyword>
<evidence type="ECO:0000256" key="9">
    <source>
        <dbReference type="RuleBase" id="RU003945"/>
    </source>
</evidence>
<keyword evidence="6" id="KW-1133">Transmembrane helix</keyword>
<dbReference type="GO" id="GO:0005743">
    <property type="term" value="C:mitochondrial inner membrane"/>
    <property type="evidence" value="ECO:0007669"/>
    <property type="project" value="UniProtKB-SubCell"/>
</dbReference>
<evidence type="ECO:0000256" key="7">
    <source>
        <dbReference type="ARBA" id="ARBA00023128"/>
    </source>
</evidence>
<accession>A0A6A6NWE2</accession>
<evidence type="ECO:0000256" key="3">
    <source>
        <dbReference type="ARBA" id="ARBA00022692"/>
    </source>
</evidence>
<dbReference type="PANTHER" id="PTHR12428:SF66">
    <property type="entry name" value="MITOCHONDRIAL INNER MEMBRANE PROTEIN OXA1L"/>
    <property type="match status" value="1"/>
</dbReference>